<name>A0ABR8YPK6_9CLOT</name>
<keyword evidence="1" id="KW-0812">Transmembrane</keyword>
<accession>A0ABR8YPK6</accession>
<evidence type="ECO:0000313" key="2">
    <source>
        <dbReference type="EMBL" id="MBD8045849.1"/>
    </source>
</evidence>
<feature type="transmembrane region" description="Helical" evidence="1">
    <location>
        <begin position="31"/>
        <end position="54"/>
    </location>
</feature>
<comment type="caution">
    <text evidence="2">The sequence shown here is derived from an EMBL/GenBank/DDBJ whole genome shotgun (WGS) entry which is preliminary data.</text>
</comment>
<gene>
    <name evidence="2" type="ORF">H9637_02135</name>
</gene>
<organism evidence="2 3">
    <name type="scientific">Clostridium faecium</name>
    <dbReference type="NCBI Taxonomy" id="2762223"/>
    <lineage>
        <taxon>Bacteria</taxon>
        <taxon>Bacillati</taxon>
        <taxon>Bacillota</taxon>
        <taxon>Clostridia</taxon>
        <taxon>Eubacteriales</taxon>
        <taxon>Clostridiaceae</taxon>
        <taxon>Clostridium</taxon>
    </lineage>
</organism>
<dbReference type="EMBL" id="JACSQB010000018">
    <property type="protein sequence ID" value="MBD8045849.1"/>
    <property type="molecule type" value="Genomic_DNA"/>
</dbReference>
<feature type="transmembrane region" description="Helical" evidence="1">
    <location>
        <begin position="7"/>
        <end position="25"/>
    </location>
</feature>
<reference evidence="2 3" key="1">
    <citation type="submission" date="2020-08" db="EMBL/GenBank/DDBJ databases">
        <title>A Genomic Blueprint of the Chicken Gut Microbiome.</title>
        <authorList>
            <person name="Gilroy R."/>
            <person name="Ravi A."/>
            <person name="Getino M."/>
            <person name="Pursley I."/>
            <person name="Horton D.L."/>
            <person name="Alikhan N.-F."/>
            <person name="Baker D."/>
            <person name="Gharbi K."/>
            <person name="Hall N."/>
            <person name="Watson M."/>
            <person name="Adriaenssens E.M."/>
            <person name="Foster-Nyarko E."/>
            <person name="Jarju S."/>
            <person name="Secka A."/>
            <person name="Antonio M."/>
            <person name="Oren A."/>
            <person name="Chaudhuri R."/>
            <person name="La Ragione R.M."/>
            <person name="Hildebrand F."/>
            <person name="Pallen M.J."/>
        </authorList>
    </citation>
    <scope>NUCLEOTIDE SEQUENCE [LARGE SCALE GENOMIC DNA]</scope>
    <source>
        <strain evidence="2 3">N37</strain>
    </source>
</reference>
<dbReference type="RefSeq" id="WP_191738822.1">
    <property type="nucleotide sequence ID" value="NZ_JACSQB010000018.1"/>
</dbReference>
<keyword evidence="3" id="KW-1185">Reference proteome</keyword>
<proteinExistence type="predicted"/>
<protein>
    <submittedName>
        <fullName evidence="2">Uncharacterized protein</fullName>
    </submittedName>
</protein>
<dbReference type="Proteomes" id="UP000627166">
    <property type="component" value="Unassembled WGS sequence"/>
</dbReference>
<keyword evidence="1" id="KW-0472">Membrane</keyword>
<sequence>MNRYIKLAKFTTFFLGILLIINEVIQLYNRYIIPIESIIFISFILIILVAILILDKKNKSSIIHSKEDLTRKEG</sequence>
<keyword evidence="1" id="KW-1133">Transmembrane helix</keyword>
<evidence type="ECO:0000313" key="3">
    <source>
        <dbReference type="Proteomes" id="UP000627166"/>
    </source>
</evidence>
<evidence type="ECO:0000256" key="1">
    <source>
        <dbReference type="SAM" id="Phobius"/>
    </source>
</evidence>